<proteinExistence type="evidence at transcript level"/>
<evidence type="ECO:0000256" key="1">
    <source>
        <dbReference type="SAM" id="SignalP"/>
    </source>
</evidence>
<keyword evidence="1" id="KW-0732">Signal</keyword>
<feature type="chain" id="PRO_5026347043" evidence="1">
    <location>
        <begin position="27"/>
        <end position="192"/>
    </location>
</feature>
<reference evidence="2" key="1">
    <citation type="submission" date="2020-04" db="EMBL/GenBank/DDBJ databases">
        <authorList>
            <person name="Neveu A P."/>
        </authorList>
    </citation>
    <scope>NUCLEOTIDE SEQUENCE</scope>
    <source>
        <tissue evidence="2">Whole embryo</tissue>
    </source>
</reference>
<sequence>MQSSTQSVIVRSALIILLYVIVACDARPTSQSTETVVHPKLMQDLLHTRTTSRKRHAEIRVSSQISRSVQELRRKMLLNGMMHSFDNKQIKIYPSRIPHRKLNPDILNQIDGNEANGLRVRVINTNPTRMPTTSEQYYRYVQQSHDAAAVAKTCQDMQQLLARNHLRVRVSCKTTPSRRRVPFRFSSHRFTN</sequence>
<name>A0A6F9DHR8_9ASCI</name>
<dbReference type="AlphaFoldDB" id="A0A6F9DHR8"/>
<protein>
    <submittedName>
        <fullName evidence="2">Uncharacterized protein LOC100179735</fullName>
    </submittedName>
</protein>
<organism evidence="2">
    <name type="scientific">Phallusia mammillata</name>
    <dbReference type="NCBI Taxonomy" id="59560"/>
    <lineage>
        <taxon>Eukaryota</taxon>
        <taxon>Metazoa</taxon>
        <taxon>Chordata</taxon>
        <taxon>Tunicata</taxon>
        <taxon>Ascidiacea</taxon>
        <taxon>Phlebobranchia</taxon>
        <taxon>Ascidiidae</taxon>
        <taxon>Phallusia</taxon>
    </lineage>
</organism>
<dbReference type="EMBL" id="LR786666">
    <property type="protein sequence ID" value="CAB3262459.1"/>
    <property type="molecule type" value="mRNA"/>
</dbReference>
<evidence type="ECO:0000313" key="2">
    <source>
        <dbReference type="EMBL" id="CAB3262459.1"/>
    </source>
</evidence>
<gene>
    <name evidence="2" type="primary">LOC100179735</name>
</gene>
<feature type="signal peptide" evidence="1">
    <location>
        <begin position="1"/>
        <end position="26"/>
    </location>
</feature>
<accession>A0A6F9DHR8</accession>